<dbReference type="Ensembl" id="ENSGMOT00000015420.2">
    <property type="protein sequence ID" value="ENSGMOP00000015033.2"/>
    <property type="gene ID" value="ENSGMOG00000014092.2"/>
</dbReference>
<sequence length="72" mass="8016">MFVYIDQISDSGLCPSGQTLGSSRSRWSFPNLAKMFWGIVEFVGLFFTTIVQSDLTKDKIVAGSSRFSDGRE</sequence>
<accession>A0A8C4ZJH2</accession>
<reference evidence="1" key="3">
    <citation type="submission" date="2025-09" db="UniProtKB">
        <authorList>
            <consortium name="Ensembl"/>
        </authorList>
    </citation>
    <scope>IDENTIFICATION</scope>
</reference>
<dbReference type="GeneTree" id="ENSGT01140000286117"/>
<proteinExistence type="predicted"/>
<keyword evidence="2" id="KW-1185">Reference proteome</keyword>
<dbReference type="GO" id="GO:0006816">
    <property type="term" value="P:calcium ion transport"/>
    <property type="evidence" value="ECO:0007669"/>
    <property type="project" value="TreeGrafter"/>
</dbReference>
<evidence type="ECO:0000313" key="2">
    <source>
        <dbReference type="Proteomes" id="UP000694546"/>
    </source>
</evidence>
<organism evidence="1 2">
    <name type="scientific">Gadus morhua</name>
    <name type="common">Atlantic cod</name>
    <dbReference type="NCBI Taxonomy" id="8049"/>
    <lineage>
        <taxon>Eukaryota</taxon>
        <taxon>Metazoa</taxon>
        <taxon>Chordata</taxon>
        <taxon>Craniata</taxon>
        <taxon>Vertebrata</taxon>
        <taxon>Euteleostomi</taxon>
        <taxon>Actinopterygii</taxon>
        <taxon>Neopterygii</taxon>
        <taxon>Teleostei</taxon>
        <taxon>Neoteleostei</taxon>
        <taxon>Acanthomorphata</taxon>
        <taxon>Zeiogadaria</taxon>
        <taxon>Gadariae</taxon>
        <taxon>Gadiformes</taxon>
        <taxon>Gadoidei</taxon>
        <taxon>Gadidae</taxon>
        <taxon>Gadus</taxon>
    </lineage>
</organism>
<dbReference type="GO" id="GO:0005794">
    <property type="term" value="C:Golgi apparatus"/>
    <property type="evidence" value="ECO:0007669"/>
    <property type="project" value="TreeGrafter"/>
</dbReference>
<protein>
    <recommendedName>
        <fullName evidence="3">Selenoprotein K</fullName>
    </recommendedName>
</protein>
<evidence type="ECO:0008006" key="3">
    <source>
        <dbReference type="Google" id="ProtNLM"/>
    </source>
</evidence>
<dbReference type="Proteomes" id="UP000694546">
    <property type="component" value="Chromosome 1"/>
</dbReference>
<dbReference type="GO" id="GO:0005789">
    <property type="term" value="C:endoplasmic reticulum membrane"/>
    <property type="evidence" value="ECO:0007669"/>
    <property type="project" value="TreeGrafter"/>
</dbReference>
<dbReference type="GO" id="GO:0032469">
    <property type="term" value="P:endoplasmic reticulum calcium ion homeostasis"/>
    <property type="evidence" value="ECO:0007669"/>
    <property type="project" value="TreeGrafter"/>
</dbReference>
<dbReference type="CTD" id="58515"/>
<name>A0A8C4ZJH2_GADMO</name>
<dbReference type="Pfam" id="PF10961">
    <property type="entry name" value="SelK_SelG"/>
    <property type="match status" value="1"/>
</dbReference>
<reference evidence="1" key="2">
    <citation type="submission" date="2025-08" db="UniProtKB">
        <authorList>
            <consortium name="Ensembl"/>
        </authorList>
    </citation>
    <scope>IDENTIFICATION</scope>
</reference>
<evidence type="ECO:0000313" key="1">
    <source>
        <dbReference type="Ensembl" id="ENSGMOP00000015033.2"/>
    </source>
</evidence>
<dbReference type="InterPro" id="IPR024491">
    <property type="entry name" value="Se_SelK/SelG"/>
</dbReference>
<dbReference type="KEGG" id="gmh:115551070"/>
<reference evidence="1" key="1">
    <citation type="submission" date="2019-07" db="EMBL/GenBank/DDBJ databases">
        <authorList>
            <consortium name="Wellcome Sanger Institute Data Sharing"/>
        </authorList>
    </citation>
    <scope>NUCLEOTIDE SEQUENCE [LARGE SCALE GENOMIC DNA]</scope>
</reference>
<dbReference type="AlphaFoldDB" id="A0A8C4ZJH2"/>